<dbReference type="EnsemblMetazoa" id="PPA42572.1">
    <property type="protein sequence ID" value="PPA42572.1"/>
    <property type="gene ID" value="WBGene00280941"/>
</dbReference>
<reference evidence="2" key="1">
    <citation type="journal article" date="2008" name="Nat. Genet.">
        <title>The Pristionchus pacificus genome provides a unique perspective on nematode lifestyle and parasitism.</title>
        <authorList>
            <person name="Dieterich C."/>
            <person name="Clifton S.W."/>
            <person name="Schuster L.N."/>
            <person name="Chinwalla A."/>
            <person name="Delehaunty K."/>
            <person name="Dinkelacker I."/>
            <person name="Fulton L."/>
            <person name="Fulton R."/>
            <person name="Godfrey J."/>
            <person name="Minx P."/>
            <person name="Mitreva M."/>
            <person name="Roeseler W."/>
            <person name="Tian H."/>
            <person name="Witte H."/>
            <person name="Yang S.P."/>
            <person name="Wilson R.K."/>
            <person name="Sommer R.J."/>
        </authorList>
    </citation>
    <scope>NUCLEOTIDE SEQUENCE [LARGE SCALE GENOMIC DNA]</scope>
    <source>
        <strain evidence="2">PS312</strain>
    </source>
</reference>
<dbReference type="Proteomes" id="UP000005239">
    <property type="component" value="Unassembled WGS sequence"/>
</dbReference>
<gene>
    <name evidence="1" type="primary">WBGene00280941</name>
</gene>
<dbReference type="AlphaFoldDB" id="A0A2A6BX56"/>
<accession>A0A8R1UWS0</accession>
<reference evidence="1" key="2">
    <citation type="submission" date="2022-06" db="UniProtKB">
        <authorList>
            <consortium name="EnsemblMetazoa"/>
        </authorList>
    </citation>
    <scope>IDENTIFICATION</scope>
    <source>
        <strain evidence="1">PS312</strain>
    </source>
</reference>
<keyword evidence="2" id="KW-1185">Reference proteome</keyword>
<evidence type="ECO:0000313" key="1">
    <source>
        <dbReference type="EnsemblMetazoa" id="PPA42572.1"/>
    </source>
</evidence>
<organism evidence="1 2">
    <name type="scientific">Pristionchus pacificus</name>
    <name type="common">Parasitic nematode worm</name>
    <dbReference type="NCBI Taxonomy" id="54126"/>
    <lineage>
        <taxon>Eukaryota</taxon>
        <taxon>Metazoa</taxon>
        <taxon>Ecdysozoa</taxon>
        <taxon>Nematoda</taxon>
        <taxon>Chromadorea</taxon>
        <taxon>Rhabditida</taxon>
        <taxon>Rhabditina</taxon>
        <taxon>Diplogasteromorpha</taxon>
        <taxon>Diplogasteroidea</taxon>
        <taxon>Neodiplogasteridae</taxon>
        <taxon>Pristionchus</taxon>
    </lineage>
</organism>
<accession>A0A2A6BX56</accession>
<proteinExistence type="predicted"/>
<evidence type="ECO:0000313" key="2">
    <source>
        <dbReference type="Proteomes" id="UP000005239"/>
    </source>
</evidence>
<protein>
    <submittedName>
        <fullName evidence="1">Uncharacterized protein</fullName>
    </submittedName>
</protein>
<sequence>MPVNLLDLHANARLKIFGFLDDPTIWQMREISKSVKQSADFAIIRSRKTVIVELECEMKQRNAGQVELYFAFECSGMWSVWRSVVNRITKKLNLPRFTVYQLYRSMRVIMKMNKIEKFFNYIQPHFGKAEISQLKLSNCSQNVIRMCTKFIGMKPIERVSIVCVSYDSDLFDTYHEVVIQYMPDSLMFFLNVLDRESIKWILQIANKVAKLHINAMDSICPKLTPMGIIRSLISAESKKCNVLYISFLGNVDYSLLEVEKILQMLHFTTRKVLIQYRTTAGPIDVQVGVYKVFTPQFGGRGNTRLIRIKHCEVE</sequence>
<name>A0A2A6BX56_PRIPA</name>